<keyword evidence="3" id="KW-1185">Reference proteome</keyword>
<sequence>MFLGVEVTDSEPYTLVKNYGDRIRITQAVLGHQNPEGKVILQCKVGENKKSISLCCLDTEKSATVPLNVVFGEKDDVVFSIIGNGSVFLSGYFISNHSLHDDDYEREDSLYPFGSVGMDIAYTESKRSTDDDDYDLSDSFINDGDPGVLSPLPIRQLDDLLHNGAANSVENNGMVIGEDESNALLEYFMQRNVHSQTSKIEDK</sequence>
<dbReference type="Proteomes" id="UP000008311">
    <property type="component" value="Unassembled WGS sequence"/>
</dbReference>
<reference evidence="3" key="1">
    <citation type="journal article" date="2010" name="Nat. Biotechnol.">
        <title>Draft genome sequence of the oilseed species Ricinus communis.</title>
        <authorList>
            <person name="Chan A.P."/>
            <person name="Crabtree J."/>
            <person name="Zhao Q."/>
            <person name="Lorenzi H."/>
            <person name="Orvis J."/>
            <person name="Puiu D."/>
            <person name="Melake-Berhan A."/>
            <person name="Jones K.M."/>
            <person name="Redman J."/>
            <person name="Chen G."/>
            <person name="Cahoon E.B."/>
            <person name="Gedil M."/>
            <person name="Stanke M."/>
            <person name="Haas B.J."/>
            <person name="Wortman J.R."/>
            <person name="Fraser-Liggett C.M."/>
            <person name="Ravel J."/>
            <person name="Rabinowicz P.D."/>
        </authorList>
    </citation>
    <scope>NUCLEOTIDE SEQUENCE [LARGE SCALE GENOMIC DNA]</scope>
    <source>
        <strain evidence="3">cv. Hale</strain>
    </source>
</reference>
<protein>
    <recommendedName>
        <fullName evidence="1">Nucleoplasmin-like domain-containing protein</fullName>
    </recommendedName>
</protein>
<dbReference type="InterPro" id="IPR041232">
    <property type="entry name" value="NPL"/>
</dbReference>
<dbReference type="AlphaFoldDB" id="B9RL57"/>
<dbReference type="EMBL" id="EQ973787">
    <property type="protein sequence ID" value="EEF47876.1"/>
    <property type="molecule type" value="Genomic_DNA"/>
</dbReference>
<dbReference type="STRING" id="3988.B9RL57"/>
<feature type="domain" description="Nucleoplasmin-like" evidence="1">
    <location>
        <begin position="2"/>
        <end position="94"/>
    </location>
</feature>
<evidence type="ECO:0000259" key="1">
    <source>
        <dbReference type="Pfam" id="PF17800"/>
    </source>
</evidence>
<proteinExistence type="predicted"/>
<evidence type="ECO:0000313" key="2">
    <source>
        <dbReference type="EMBL" id="EEF47876.1"/>
    </source>
</evidence>
<dbReference type="Gene3D" id="2.60.120.340">
    <property type="entry name" value="Nucleoplasmin core domain"/>
    <property type="match status" value="1"/>
</dbReference>
<organism evidence="2 3">
    <name type="scientific">Ricinus communis</name>
    <name type="common">Castor bean</name>
    <dbReference type="NCBI Taxonomy" id="3988"/>
    <lineage>
        <taxon>Eukaryota</taxon>
        <taxon>Viridiplantae</taxon>
        <taxon>Streptophyta</taxon>
        <taxon>Embryophyta</taxon>
        <taxon>Tracheophyta</taxon>
        <taxon>Spermatophyta</taxon>
        <taxon>Magnoliopsida</taxon>
        <taxon>eudicotyledons</taxon>
        <taxon>Gunneridae</taxon>
        <taxon>Pentapetalae</taxon>
        <taxon>rosids</taxon>
        <taxon>fabids</taxon>
        <taxon>Malpighiales</taxon>
        <taxon>Euphorbiaceae</taxon>
        <taxon>Acalyphoideae</taxon>
        <taxon>Acalypheae</taxon>
        <taxon>Ricinus</taxon>
    </lineage>
</organism>
<gene>
    <name evidence="2" type="ORF">RCOM_1666730</name>
</gene>
<dbReference type="InParanoid" id="B9RL57"/>
<evidence type="ECO:0000313" key="3">
    <source>
        <dbReference type="Proteomes" id="UP000008311"/>
    </source>
</evidence>
<name>B9RL57_RICCO</name>
<accession>B9RL57</accession>
<dbReference type="Pfam" id="PF17800">
    <property type="entry name" value="NPL"/>
    <property type="match status" value="1"/>
</dbReference>
<dbReference type="eggNOG" id="KOG0552">
    <property type="taxonomic scope" value="Eukaryota"/>
</dbReference>